<dbReference type="NCBIfam" id="TIGR01063">
    <property type="entry name" value="gyrA"/>
    <property type="match status" value="1"/>
</dbReference>
<keyword evidence="5 8" id="KW-0413">Isomerase</keyword>
<dbReference type="InterPro" id="IPR013758">
    <property type="entry name" value="Topo_IIA_A/C_ab"/>
</dbReference>
<dbReference type="EC" id="5.6.2.2" evidence="2"/>
<dbReference type="GO" id="GO:0003918">
    <property type="term" value="F:DNA topoisomerase type II (double strand cut, ATP-hydrolyzing) activity"/>
    <property type="evidence" value="ECO:0007669"/>
    <property type="project" value="UniProtKB-EC"/>
</dbReference>
<evidence type="ECO:0000256" key="4">
    <source>
        <dbReference type="ARBA" id="ARBA00023125"/>
    </source>
</evidence>
<sequence length="861" mass="95694">MSQSPDPDKNNPEIPEDDDITDASFIIDKEIKDELSKSYIDYAMSVIVGRAIPDVRDGMKPVQRRILYTCEQNNFLYNRPTRKCARIVGDCMGKYHPHGDQSVYAALVRLAQPFSVRYMLVDGQGNFGSVDGDSAAAMRYTEARLAKISNDMLADIDKNTVDFVDNFDGSLKEPAYLPAKLPMILLNGASGIAVGMATNIAPHNLREVSDAIVASIEMGPSNFTPTDAAKYIRGPDFPTGGIMMGQQGAFDAITTGRGAIVVRGKAEIEINGAGKNKDAIIITEIPYMVNKARLIENIADHVNKNVIPEISDIRDESDRNGMRIVIELKKNSDANACLNRLYLKTQLQNSFNIINLMLVNNGLQPQVLNYAEIIKEFIDHREKVIQRRTEFELAKAKNRLHIIEGLLIAINNIDEIVQLIKKSANPAEAAEQMMEKFGLTEIQAAEILKMPLSRLTNLQTQKLVDEETDLKVKIAEFETILGDYNVRLQIVKDETIEMAAMYGDERRTEIQETFEALKINYKETVPEEDCVIMITRNQTIKRMTLENYQAQGRGGKGKRGMNMREEDIVQEMFIASSHDTILLFTQQGRVYSIPAFTIPLASRNAQGKALVNYVNLKSAEKIIDITNVSDFEGNRSLVFVSSKGMIKKVKLSAFAKIRKTGIHCMNVKDNDQLVKVKLCEPGKEVFVATKTGHAIHFKEDELRLIGRTAMGVKGVTLRSEVDEVVDLVVADPTTNIVTLSKLGYGKNSELSLYRLTHRGGKGVINIKLREGDEVIASKSVPEEKNLLLVSVKGIIIRVRTEDIRETGRAAKGVIVMRLGEDDAVSSVALCDAMDESIPDESAIEPDDPEIVPDDPNNNLKD</sequence>
<keyword evidence="3" id="KW-0799">Topoisomerase</keyword>
<keyword evidence="4" id="KW-0238">DNA-binding</keyword>
<dbReference type="PANTHER" id="PTHR43493:SF5">
    <property type="entry name" value="DNA GYRASE SUBUNIT A, CHLOROPLASTIC_MITOCHONDRIAL"/>
    <property type="match status" value="1"/>
</dbReference>
<dbReference type="InterPro" id="IPR035516">
    <property type="entry name" value="Gyrase/topoIV_suA_C"/>
</dbReference>
<dbReference type="InterPro" id="IPR006691">
    <property type="entry name" value="GyrA/parC_rep"/>
</dbReference>
<evidence type="ECO:0000259" key="7">
    <source>
        <dbReference type="PROSITE" id="PS52040"/>
    </source>
</evidence>
<dbReference type="PROSITE" id="PS52040">
    <property type="entry name" value="TOPO_IIA"/>
    <property type="match status" value="1"/>
</dbReference>
<feature type="region of interest" description="Disordered" evidence="6">
    <location>
        <begin position="835"/>
        <end position="861"/>
    </location>
</feature>
<dbReference type="CDD" id="cd00187">
    <property type="entry name" value="TOP4c"/>
    <property type="match status" value="1"/>
</dbReference>
<evidence type="ECO:0000256" key="6">
    <source>
        <dbReference type="SAM" id="MobiDB-lite"/>
    </source>
</evidence>
<dbReference type="Gene3D" id="3.90.199.10">
    <property type="entry name" value="Topoisomerase II, domain 5"/>
    <property type="match status" value="1"/>
</dbReference>
<dbReference type="Pfam" id="PF00521">
    <property type="entry name" value="DNA_topoisoIV"/>
    <property type="match status" value="1"/>
</dbReference>
<dbReference type="PANTHER" id="PTHR43493">
    <property type="entry name" value="DNA GYRASE/TOPOISOMERASE SUBUNIT A"/>
    <property type="match status" value="1"/>
</dbReference>
<dbReference type="EMBL" id="CP104013">
    <property type="protein sequence ID" value="UYP48300.1"/>
    <property type="molecule type" value="Genomic_DNA"/>
</dbReference>
<name>A0ABY6HXQ4_9ARCH</name>
<reference evidence="8" key="1">
    <citation type="submission" date="2022-09" db="EMBL/GenBank/DDBJ databases">
        <title>Actin cytoskeleton and complex cell architecture in an #Asgard archaeon.</title>
        <authorList>
            <person name="Ponce Toledo R.I."/>
            <person name="Schleper C."/>
            <person name="Rodrigues Oliveira T."/>
            <person name="Wollweber F."/>
            <person name="Xu J."/>
            <person name="Rittmann S."/>
            <person name="Klingl A."/>
            <person name="Pilhofer M."/>
        </authorList>
    </citation>
    <scope>NUCLEOTIDE SEQUENCE</scope>
    <source>
        <strain evidence="8">B-35</strain>
    </source>
</reference>
<dbReference type="InterPro" id="IPR050220">
    <property type="entry name" value="Type_II_DNA_Topoisomerases"/>
</dbReference>
<dbReference type="SMART" id="SM00434">
    <property type="entry name" value="TOP4c"/>
    <property type="match status" value="1"/>
</dbReference>
<evidence type="ECO:0000256" key="1">
    <source>
        <dbReference type="ARBA" id="ARBA00008263"/>
    </source>
</evidence>
<comment type="similarity">
    <text evidence="1">Belongs to the type II topoisomerase GyrA/ParC subunit family.</text>
</comment>
<evidence type="ECO:0000313" key="9">
    <source>
        <dbReference type="Proteomes" id="UP001208689"/>
    </source>
</evidence>
<feature type="domain" description="Topo IIA-type catalytic" evidence="7">
    <location>
        <begin position="52"/>
        <end position="530"/>
    </location>
</feature>
<dbReference type="SUPFAM" id="SSF56719">
    <property type="entry name" value="Type II DNA topoisomerase"/>
    <property type="match status" value="1"/>
</dbReference>
<dbReference type="SUPFAM" id="SSF101904">
    <property type="entry name" value="GyrA/ParC C-terminal domain-like"/>
    <property type="match status" value="1"/>
</dbReference>
<gene>
    <name evidence="8" type="ORF">NEF87_004585</name>
</gene>
<dbReference type="Gene3D" id="1.10.268.10">
    <property type="entry name" value="Topoisomerase, domain 3"/>
    <property type="match status" value="1"/>
</dbReference>
<dbReference type="Gene3D" id="3.30.1360.40">
    <property type="match status" value="1"/>
</dbReference>
<dbReference type="NCBIfam" id="NF004044">
    <property type="entry name" value="PRK05561.1"/>
    <property type="match status" value="1"/>
</dbReference>
<evidence type="ECO:0000256" key="2">
    <source>
        <dbReference type="ARBA" id="ARBA00012895"/>
    </source>
</evidence>
<dbReference type="Proteomes" id="UP001208689">
    <property type="component" value="Chromosome"/>
</dbReference>
<dbReference type="InterPro" id="IPR002205">
    <property type="entry name" value="Topo_IIA_dom_A"/>
</dbReference>
<proteinExistence type="inferred from homology"/>
<accession>A0ABY6HXQ4</accession>
<organism evidence="8 9">
    <name type="scientific">Candidatus Lokiarchaeum ossiferum</name>
    <dbReference type="NCBI Taxonomy" id="2951803"/>
    <lineage>
        <taxon>Archaea</taxon>
        <taxon>Promethearchaeati</taxon>
        <taxon>Promethearchaeota</taxon>
        <taxon>Promethearchaeia</taxon>
        <taxon>Promethearchaeales</taxon>
        <taxon>Promethearchaeaceae</taxon>
        <taxon>Candidatus Lokiarchaeum</taxon>
    </lineage>
</organism>
<dbReference type="NCBIfam" id="NF004043">
    <property type="entry name" value="PRK05560.1"/>
    <property type="match status" value="1"/>
</dbReference>
<dbReference type="Pfam" id="PF03989">
    <property type="entry name" value="DNA_gyraseA_C"/>
    <property type="match status" value="6"/>
</dbReference>
<feature type="compositionally biased region" description="Acidic residues" evidence="6">
    <location>
        <begin position="835"/>
        <end position="852"/>
    </location>
</feature>
<dbReference type="Gene3D" id="2.120.10.90">
    <property type="entry name" value="DNA gyrase/topoisomerase IV, subunit A, C-terminal"/>
    <property type="match status" value="1"/>
</dbReference>
<dbReference type="InterPro" id="IPR013760">
    <property type="entry name" value="Topo_IIA-like_dom_sf"/>
</dbReference>
<protein>
    <recommendedName>
        <fullName evidence="2">DNA topoisomerase (ATP-hydrolyzing)</fullName>
        <ecNumber evidence="2">5.6.2.2</ecNumber>
    </recommendedName>
</protein>
<dbReference type="InterPro" id="IPR013757">
    <property type="entry name" value="Topo_IIA_A_a_sf"/>
</dbReference>
<evidence type="ECO:0000256" key="5">
    <source>
        <dbReference type="ARBA" id="ARBA00023235"/>
    </source>
</evidence>
<keyword evidence="9" id="KW-1185">Reference proteome</keyword>
<evidence type="ECO:0000313" key="8">
    <source>
        <dbReference type="EMBL" id="UYP48300.1"/>
    </source>
</evidence>
<evidence type="ECO:0000256" key="3">
    <source>
        <dbReference type="ARBA" id="ARBA00023029"/>
    </source>
</evidence>